<name>A0ABS5FM52_9BRAD</name>
<comment type="caution">
    <text evidence="1">The sequence shown here is derived from an EMBL/GenBank/DDBJ whole genome shotgun (WGS) entry which is preliminary data.</text>
</comment>
<dbReference type="EMBL" id="JAFCJH010000021">
    <property type="protein sequence ID" value="MBR0797883.1"/>
    <property type="molecule type" value="Genomic_DNA"/>
</dbReference>
<dbReference type="Pfam" id="PF07323">
    <property type="entry name" value="DUF1465"/>
    <property type="match status" value="1"/>
</dbReference>
<accession>A0ABS5FM52</accession>
<evidence type="ECO:0000313" key="1">
    <source>
        <dbReference type="EMBL" id="MBR0797883.1"/>
    </source>
</evidence>
<dbReference type="Proteomes" id="UP001315278">
    <property type="component" value="Unassembled WGS sequence"/>
</dbReference>
<evidence type="ECO:0000313" key="2">
    <source>
        <dbReference type="Proteomes" id="UP001315278"/>
    </source>
</evidence>
<protein>
    <submittedName>
        <fullName evidence="1">DUF1465 family protein</fullName>
    </submittedName>
</protein>
<dbReference type="InterPro" id="IPR010848">
    <property type="entry name" value="DUF1465"/>
</dbReference>
<dbReference type="RefSeq" id="WP_212396589.1">
    <property type="nucleotide sequence ID" value="NZ_JAFCJH010000021.1"/>
</dbReference>
<sequence length="170" mass="18781">MADRSQSESGLVLFSERLTNSAAFGVLFREGMDLVEQTAAYLDGDGRAEAKALERSVSLTYATESMRLTTRLMQLASWLLLHRAVKEGEMTLTQANREKTKVKLSAADPGPTDMIAKLPQQLQDLIARSMDLQARVRRLDTTIHAPAPDRSAIGNPLVPQLNRLKAAFEQ</sequence>
<gene>
    <name evidence="1" type="ORF">JQ615_21070</name>
</gene>
<reference evidence="2" key="1">
    <citation type="journal article" date="2021" name="ISME J.">
        <title>Evolutionary origin and ecological implication of a unique nif island in free-living Bradyrhizobium lineages.</title>
        <authorList>
            <person name="Tao J."/>
        </authorList>
    </citation>
    <scope>NUCLEOTIDE SEQUENCE [LARGE SCALE GENOMIC DNA]</scope>
    <source>
        <strain evidence="2">SZCCT0434</strain>
    </source>
</reference>
<dbReference type="Gene3D" id="1.10.8.930">
    <property type="entry name" value="Protein of unknown function DUF1465"/>
    <property type="match status" value="1"/>
</dbReference>
<dbReference type="InterPro" id="IPR038301">
    <property type="entry name" value="AraC-like_sf"/>
</dbReference>
<organism evidence="1 2">
    <name type="scientific">Bradyrhizobium jicamae</name>
    <dbReference type="NCBI Taxonomy" id="280332"/>
    <lineage>
        <taxon>Bacteria</taxon>
        <taxon>Pseudomonadati</taxon>
        <taxon>Pseudomonadota</taxon>
        <taxon>Alphaproteobacteria</taxon>
        <taxon>Hyphomicrobiales</taxon>
        <taxon>Nitrobacteraceae</taxon>
        <taxon>Bradyrhizobium</taxon>
    </lineage>
</organism>
<proteinExistence type="predicted"/>
<keyword evidence="2" id="KW-1185">Reference proteome</keyword>